<feature type="region of interest" description="Disordered" evidence="1">
    <location>
        <begin position="102"/>
        <end position="133"/>
    </location>
</feature>
<keyword evidence="3" id="KW-1185">Reference proteome</keyword>
<feature type="compositionally biased region" description="Polar residues" evidence="1">
    <location>
        <begin position="116"/>
        <end position="130"/>
    </location>
</feature>
<gene>
    <name evidence="2" type="ORF">JZ751_005810</name>
</gene>
<proteinExistence type="predicted"/>
<protein>
    <submittedName>
        <fullName evidence="2">Uncharacterized protein</fullName>
    </submittedName>
</protein>
<name>A0A8T2P0H2_9TELE</name>
<evidence type="ECO:0000256" key="1">
    <source>
        <dbReference type="SAM" id="MobiDB-lite"/>
    </source>
</evidence>
<comment type="caution">
    <text evidence="2">The sequence shown here is derived from an EMBL/GenBank/DDBJ whole genome shotgun (WGS) entry which is preliminary data.</text>
</comment>
<dbReference type="AlphaFoldDB" id="A0A8T2P0H2"/>
<organism evidence="2 3">
    <name type="scientific">Albula glossodonta</name>
    <name type="common">roundjaw bonefish</name>
    <dbReference type="NCBI Taxonomy" id="121402"/>
    <lineage>
        <taxon>Eukaryota</taxon>
        <taxon>Metazoa</taxon>
        <taxon>Chordata</taxon>
        <taxon>Craniata</taxon>
        <taxon>Vertebrata</taxon>
        <taxon>Euteleostomi</taxon>
        <taxon>Actinopterygii</taxon>
        <taxon>Neopterygii</taxon>
        <taxon>Teleostei</taxon>
        <taxon>Albuliformes</taxon>
        <taxon>Albulidae</taxon>
        <taxon>Albula</taxon>
    </lineage>
</organism>
<evidence type="ECO:0000313" key="2">
    <source>
        <dbReference type="EMBL" id="KAG9346883.1"/>
    </source>
</evidence>
<reference evidence="2" key="1">
    <citation type="thesis" date="2021" institute="BYU ScholarsArchive" country="Provo, UT, USA">
        <title>Applications of and Algorithms for Genome Assembly and Genomic Analyses with an Emphasis on Marine Teleosts.</title>
        <authorList>
            <person name="Pickett B.D."/>
        </authorList>
    </citation>
    <scope>NUCLEOTIDE SEQUENCE</scope>
    <source>
        <strain evidence="2">HI-2016</strain>
    </source>
</reference>
<dbReference type="Proteomes" id="UP000824540">
    <property type="component" value="Unassembled WGS sequence"/>
</dbReference>
<evidence type="ECO:0000313" key="3">
    <source>
        <dbReference type="Proteomes" id="UP000824540"/>
    </source>
</evidence>
<feature type="compositionally biased region" description="Polar residues" evidence="1">
    <location>
        <begin position="271"/>
        <end position="287"/>
    </location>
</feature>
<accession>A0A8T2P0H2</accession>
<feature type="region of interest" description="Disordered" evidence="1">
    <location>
        <begin position="237"/>
        <end position="287"/>
    </location>
</feature>
<sequence>MSHQGYVATPPYSQAQPGMGGYPSGFGGVPSQPLYGHYGGPPQAFPAAPPEDIAKSKLLTPCSDGPEITQDVVIWVLGLLHKACHLAQVLVFTGALKSPVSAPSGPPPLAGPGHFTPSSQPNGPHSQSSVRPPCVSIRTAPPVPLPQLCISGPASCSAADQPNECHANQWIRYAQLICIHSYTGPSTVFSTVFPHYSLCALPLLLVTWQFWWGGQGGAVNAEVDGKVEEMEVWVNVKDDPGEGGLERGGERQIDRDAESSVPHKLCGTAPSPVSTPSYGSSLPQPRLSSDGSSSNVCWHACHDYSSSTNGDGWVLLWSAPSRQHWVPAASWSCWTTWVSTTARACEMKMLPGYAVCCGSVSVAATDKKLVCEACWVVHPVKARFQCVDGPHGTVPVCGWAPWSGTSLLRHCSSVWMGPMAWYHPVKTLFQYVDGPHGLPVKARFQCVDGPHGLVSSC</sequence>
<dbReference type="EMBL" id="JAFBMS010000014">
    <property type="protein sequence ID" value="KAG9346883.1"/>
    <property type="molecule type" value="Genomic_DNA"/>
</dbReference>
<feature type="compositionally biased region" description="Basic and acidic residues" evidence="1">
    <location>
        <begin position="237"/>
        <end position="258"/>
    </location>
</feature>